<protein>
    <submittedName>
        <fullName evidence="1">Uncharacterized protein</fullName>
    </submittedName>
</protein>
<evidence type="ECO:0000313" key="2">
    <source>
        <dbReference type="Proteomes" id="UP001189429"/>
    </source>
</evidence>
<proteinExistence type="predicted"/>
<reference evidence="1" key="1">
    <citation type="submission" date="2023-10" db="EMBL/GenBank/DDBJ databases">
        <authorList>
            <person name="Chen Y."/>
            <person name="Shah S."/>
            <person name="Dougan E. K."/>
            <person name="Thang M."/>
            <person name="Chan C."/>
        </authorList>
    </citation>
    <scope>NUCLEOTIDE SEQUENCE [LARGE SCALE GENOMIC DNA]</scope>
</reference>
<comment type="caution">
    <text evidence="1">The sequence shown here is derived from an EMBL/GenBank/DDBJ whole genome shotgun (WGS) entry which is preliminary data.</text>
</comment>
<dbReference type="EMBL" id="CAUYUJ010007136">
    <property type="protein sequence ID" value="CAK0819684.1"/>
    <property type="molecule type" value="Genomic_DNA"/>
</dbReference>
<accession>A0ABN9RKK6</accession>
<sequence length="214" mass="23368">MPAIWGVFMIAKDCELNNHLNADCKDYLTMCKKSVQNLAHGAPKAYQYPVLAGTLTQEDGEGANEKVMKQPEIHLATKNIPDSALLCPWLRAHLAHDSTPAKLSTMLRETGATAVDGDTHGSRVAIIDSQKRIGAKFMLGATPPGHHEDVDQGVLAGRSKSRAWRSRAPPGLGARSRAPVLTPTQEAMARSHYRAMIWECDGGRRHSEYVALHV</sequence>
<keyword evidence="2" id="KW-1185">Reference proteome</keyword>
<gene>
    <name evidence="1" type="ORF">PCOR1329_LOCUS21623</name>
</gene>
<organism evidence="1 2">
    <name type="scientific">Prorocentrum cordatum</name>
    <dbReference type="NCBI Taxonomy" id="2364126"/>
    <lineage>
        <taxon>Eukaryota</taxon>
        <taxon>Sar</taxon>
        <taxon>Alveolata</taxon>
        <taxon>Dinophyceae</taxon>
        <taxon>Prorocentrales</taxon>
        <taxon>Prorocentraceae</taxon>
        <taxon>Prorocentrum</taxon>
    </lineage>
</organism>
<name>A0ABN9RKK6_9DINO</name>
<dbReference type="Proteomes" id="UP001189429">
    <property type="component" value="Unassembled WGS sequence"/>
</dbReference>
<evidence type="ECO:0000313" key="1">
    <source>
        <dbReference type="EMBL" id="CAK0819684.1"/>
    </source>
</evidence>